<accession>A0A645DTD8</accession>
<dbReference type="Gene3D" id="3.40.50.300">
    <property type="entry name" value="P-loop containing nucleotide triphosphate hydrolases"/>
    <property type="match status" value="1"/>
</dbReference>
<evidence type="ECO:0008006" key="2">
    <source>
        <dbReference type="Google" id="ProtNLM"/>
    </source>
</evidence>
<dbReference type="SUPFAM" id="SSF52540">
    <property type="entry name" value="P-loop containing nucleoside triphosphate hydrolases"/>
    <property type="match status" value="1"/>
</dbReference>
<dbReference type="AlphaFoldDB" id="A0A645DTD8"/>
<reference evidence="1" key="1">
    <citation type="submission" date="2019-08" db="EMBL/GenBank/DDBJ databases">
        <authorList>
            <person name="Kucharzyk K."/>
            <person name="Murdoch R.W."/>
            <person name="Higgins S."/>
            <person name="Loffler F."/>
        </authorList>
    </citation>
    <scope>NUCLEOTIDE SEQUENCE</scope>
</reference>
<evidence type="ECO:0000313" key="1">
    <source>
        <dbReference type="EMBL" id="MPM92764.1"/>
    </source>
</evidence>
<dbReference type="EMBL" id="VSSQ01039663">
    <property type="protein sequence ID" value="MPM92764.1"/>
    <property type="molecule type" value="Genomic_DNA"/>
</dbReference>
<proteinExistence type="predicted"/>
<gene>
    <name evidence="1" type="ORF">SDC9_139900</name>
</gene>
<sequence length="171" mass="19814">MKKLIIIKGTMGSGKTSISLNLQKELTPSVFLDGDWCWSMNPFTVNDNTKRMVVDNITFLLNNFIKCEQYKYIIFCWVMHEKAISDSIIDKLDLSKVELSIISLRVNKDELAKRITKDIKDNKRDKESLNRSLDRLKNFDYSESSVIDVDNKSVENITKEIIKIVNKSEND</sequence>
<name>A0A645DTD8_9ZZZZ</name>
<dbReference type="InterPro" id="IPR027417">
    <property type="entry name" value="P-loop_NTPase"/>
</dbReference>
<dbReference type="Pfam" id="PF13238">
    <property type="entry name" value="AAA_18"/>
    <property type="match status" value="1"/>
</dbReference>
<organism evidence="1">
    <name type="scientific">bioreactor metagenome</name>
    <dbReference type="NCBI Taxonomy" id="1076179"/>
    <lineage>
        <taxon>unclassified sequences</taxon>
        <taxon>metagenomes</taxon>
        <taxon>ecological metagenomes</taxon>
    </lineage>
</organism>
<protein>
    <recommendedName>
        <fullName evidence="2">Shikimate kinase</fullName>
    </recommendedName>
</protein>
<comment type="caution">
    <text evidence="1">The sequence shown here is derived from an EMBL/GenBank/DDBJ whole genome shotgun (WGS) entry which is preliminary data.</text>
</comment>